<dbReference type="AlphaFoldDB" id="A0A318LK92"/>
<comment type="function">
    <text evidence="2">Hydrolyzes RNA 2',3'-cyclic phosphodiester to an RNA 2'-phosphomonoester.</text>
</comment>
<protein>
    <recommendedName>
        <fullName evidence="2">RNA 2',3'-cyclic phosphodiesterase</fullName>
        <shortName evidence="2">RNA 2',3'-CPDase</shortName>
        <ecNumber evidence="2">3.1.4.58</ecNumber>
    </recommendedName>
</protein>
<dbReference type="Gene3D" id="3.90.1140.10">
    <property type="entry name" value="Cyclic phosphodiesterase"/>
    <property type="match status" value="1"/>
</dbReference>
<dbReference type="InterPro" id="IPR014051">
    <property type="entry name" value="Phosphoesterase_HXTX"/>
</dbReference>
<feature type="short sequence motif" description="HXTX 1" evidence="2">
    <location>
        <begin position="48"/>
        <end position="51"/>
    </location>
</feature>
<gene>
    <name evidence="4" type="ORF">BA062_19440</name>
</gene>
<keyword evidence="1 2" id="KW-0378">Hydrolase</keyword>
<dbReference type="HAMAP" id="MF_01940">
    <property type="entry name" value="RNA_CPDase"/>
    <property type="match status" value="1"/>
</dbReference>
<evidence type="ECO:0000313" key="5">
    <source>
        <dbReference type="Proteomes" id="UP000247892"/>
    </source>
</evidence>
<reference evidence="4 5" key="1">
    <citation type="submission" date="2016-07" db="EMBL/GenBank/DDBJ databases">
        <title>Draft genome sequence of Prauserella sp. YIM 121212, isolated from alkaline soil.</title>
        <authorList>
            <person name="Ruckert C."/>
            <person name="Albersmeier A."/>
            <person name="Jiang C.-L."/>
            <person name="Jiang Y."/>
            <person name="Kalinowski J."/>
            <person name="Schneider O."/>
            <person name="Winkler A."/>
            <person name="Zotchev S.B."/>
        </authorList>
    </citation>
    <scope>NUCLEOTIDE SEQUENCE [LARGE SCALE GENOMIC DNA]</scope>
    <source>
        <strain evidence="4 5">YIM 121212</strain>
    </source>
</reference>
<evidence type="ECO:0000256" key="1">
    <source>
        <dbReference type="ARBA" id="ARBA00022801"/>
    </source>
</evidence>
<dbReference type="InterPro" id="IPR004175">
    <property type="entry name" value="RNA_CPDase"/>
</dbReference>
<feature type="active site" description="Proton acceptor" evidence="2">
    <location>
        <position position="121"/>
    </location>
</feature>
<dbReference type="GO" id="GO:0004113">
    <property type="term" value="F:2',3'-cyclic-nucleotide 3'-phosphodiesterase activity"/>
    <property type="evidence" value="ECO:0007669"/>
    <property type="project" value="InterPro"/>
</dbReference>
<feature type="domain" description="Phosphoesterase HXTX" evidence="3">
    <location>
        <begin position="15"/>
        <end position="87"/>
    </location>
</feature>
<accession>A0A318LK92</accession>
<evidence type="ECO:0000256" key="2">
    <source>
        <dbReference type="HAMAP-Rule" id="MF_01940"/>
    </source>
</evidence>
<feature type="short sequence motif" description="HXTX 2" evidence="2">
    <location>
        <begin position="121"/>
        <end position="124"/>
    </location>
</feature>
<dbReference type="Pfam" id="PF02834">
    <property type="entry name" value="LigT_PEase"/>
    <property type="match status" value="1"/>
</dbReference>
<dbReference type="EMBL" id="MASU01000007">
    <property type="protein sequence ID" value="PXY30718.1"/>
    <property type="molecule type" value="Genomic_DNA"/>
</dbReference>
<sequence length="184" mass="20000">MSEPGVARLFSALVPPEEVVASLRAELARHPEGPSSRRLRWAAPENWHVTLGFYGRDDIAARTGWLRRRLAGHAAPVLRLEAGGTFRGVLWIGVRGSGLGQLAEAARSDERVPAEHAFHGHLTLARGHAPAALAVWARLLAEYRSPEWIADEAVLMRSDPGERGPAYTTVVRFPLGRPVAGEPS</sequence>
<dbReference type="PANTHER" id="PTHR35561:SF1">
    <property type="entry name" value="RNA 2',3'-CYCLIC PHOSPHODIESTERASE"/>
    <property type="match status" value="1"/>
</dbReference>
<dbReference type="NCBIfam" id="TIGR02258">
    <property type="entry name" value="2_5_ligase"/>
    <property type="match status" value="1"/>
</dbReference>
<comment type="catalytic activity">
    <reaction evidence="2">
        <text>a 3'-end 2',3'-cyclophospho-ribonucleotide-RNA + H2O = a 3'-end 2'-phospho-ribonucleotide-RNA + H(+)</text>
        <dbReference type="Rhea" id="RHEA:11828"/>
        <dbReference type="Rhea" id="RHEA-COMP:10464"/>
        <dbReference type="Rhea" id="RHEA-COMP:17353"/>
        <dbReference type="ChEBI" id="CHEBI:15377"/>
        <dbReference type="ChEBI" id="CHEBI:15378"/>
        <dbReference type="ChEBI" id="CHEBI:83064"/>
        <dbReference type="ChEBI" id="CHEBI:173113"/>
        <dbReference type="EC" id="3.1.4.58"/>
    </reaction>
</comment>
<comment type="similarity">
    <text evidence="2">Belongs to the 2H phosphoesterase superfamily. ThpR family.</text>
</comment>
<dbReference type="OrthoDB" id="9787070at2"/>
<dbReference type="GO" id="GO:0008664">
    <property type="term" value="F:RNA 2',3'-cyclic 3'-phosphodiesterase activity"/>
    <property type="evidence" value="ECO:0007669"/>
    <property type="project" value="UniProtKB-EC"/>
</dbReference>
<name>A0A318LK92_9PSEU</name>
<evidence type="ECO:0000313" key="4">
    <source>
        <dbReference type="EMBL" id="PXY30718.1"/>
    </source>
</evidence>
<dbReference type="EC" id="3.1.4.58" evidence="2"/>
<proteinExistence type="inferred from homology"/>
<dbReference type="SUPFAM" id="SSF55144">
    <property type="entry name" value="LigT-like"/>
    <property type="match status" value="1"/>
</dbReference>
<dbReference type="InterPro" id="IPR009097">
    <property type="entry name" value="Cyclic_Pdiesterase"/>
</dbReference>
<dbReference type="PANTHER" id="PTHR35561">
    <property type="entry name" value="RNA 2',3'-CYCLIC PHOSPHODIESTERASE"/>
    <property type="match status" value="1"/>
</dbReference>
<keyword evidence="5" id="KW-1185">Reference proteome</keyword>
<dbReference type="GO" id="GO:0016874">
    <property type="term" value="F:ligase activity"/>
    <property type="evidence" value="ECO:0007669"/>
    <property type="project" value="UniProtKB-KW"/>
</dbReference>
<feature type="active site" description="Proton donor" evidence="2">
    <location>
        <position position="48"/>
    </location>
</feature>
<evidence type="ECO:0000259" key="3">
    <source>
        <dbReference type="Pfam" id="PF02834"/>
    </source>
</evidence>
<comment type="caution">
    <text evidence="4">The sequence shown here is derived from an EMBL/GenBank/DDBJ whole genome shotgun (WGS) entry which is preliminary data.</text>
</comment>
<dbReference type="RefSeq" id="WP_110338801.1">
    <property type="nucleotide sequence ID" value="NZ_MASU01000007.1"/>
</dbReference>
<keyword evidence="4" id="KW-0436">Ligase</keyword>
<organism evidence="4 5">
    <name type="scientific">Prauserella flavalba</name>
    <dbReference type="NCBI Taxonomy" id="1477506"/>
    <lineage>
        <taxon>Bacteria</taxon>
        <taxon>Bacillati</taxon>
        <taxon>Actinomycetota</taxon>
        <taxon>Actinomycetes</taxon>
        <taxon>Pseudonocardiales</taxon>
        <taxon>Pseudonocardiaceae</taxon>
        <taxon>Prauserella</taxon>
    </lineage>
</organism>
<dbReference type="Proteomes" id="UP000247892">
    <property type="component" value="Unassembled WGS sequence"/>
</dbReference>